<dbReference type="RefSeq" id="WP_104682831.1">
    <property type="nucleotide sequence ID" value="NZ_FZKY01000038.1"/>
</dbReference>
<reference evidence="1" key="1">
    <citation type="submission" date="2016-10" db="EMBL/GenBank/DDBJ databases">
        <title>Proteomic and phylogenetic analysis of the outer membrane protein repertoire of gastric Helicobacter species.</title>
        <authorList>
            <person name="Joosten M."/>
        </authorList>
    </citation>
    <scope>NUCLEOTIDE SEQUENCE</scope>
    <source>
        <strain evidence="1">DS1</strain>
    </source>
</reference>
<proteinExistence type="predicted"/>
<dbReference type="AlphaFoldDB" id="A0A1M4NHW3"/>
<protein>
    <submittedName>
        <fullName evidence="1">OMP157</fullName>
    </submittedName>
</protein>
<dbReference type="InterPro" id="IPR032811">
    <property type="entry name" value="Put_conjugal_transfer"/>
</dbReference>
<accession>A0A1M4NHW3</accession>
<dbReference type="EMBL" id="LT633118">
    <property type="protein sequence ID" value="SFZ71247.1"/>
    <property type="molecule type" value="Genomic_DNA"/>
</dbReference>
<name>A0A1M4NHW3_HELFE</name>
<organism evidence="1">
    <name type="scientific">Helicobacter felis</name>
    <dbReference type="NCBI Taxonomy" id="214"/>
    <lineage>
        <taxon>Bacteria</taxon>
        <taxon>Pseudomonadati</taxon>
        <taxon>Campylobacterota</taxon>
        <taxon>Epsilonproteobacteria</taxon>
        <taxon>Campylobacterales</taxon>
        <taxon>Helicobacteraceae</taxon>
        <taxon>Helicobacter</taxon>
    </lineage>
</organism>
<gene>
    <name evidence="1" type="primary">omp157</name>
</gene>
<sequence length="468" mass="49917">MKSARLLGLCACLYGHLGALEFGQMGNTSFAMGGAGVALEDSAWGLYYNPALLDLDARSKLGYSFGASVGSKNIFPLVSASSSASELSGLDLTDLLMARQEETQKIITTHQGSITFNKNEGNGINGAIGLANAVSNLFKSNGVFLNSQNGLVIQVHPRVKRRGGIGTFAFGVFASGFIGGSLNIDPQYNQLIANVSMPSVPGGGNTSQYFKVSATPDSLMLSASSQQSFNNSSLLSSNAKDALALRALVLGSVPLGYAKGFDFRRAGKLSVGIDARYIYTMSYGVSASGNLNTLVNKGDQLIGDLTSFSMNSIVRQSTFGIDLGLAYRIKGVSVGLVGKYLNAPKIRFNDGSSMRIDPQVRLGLGYRWKWLSLAWDLDLTSNQTMMLGRYSRMTGGGIMAHFKWFALKFGAMGNISEKGLHQGIILTGGIRLFKVLDISIQSGLQTMAFGGIKIPNYMAVRLGGGWEW</sequence>
<dbReference type="Pfam" id="PF13729">
    <property type="entry name" value="TraF_2"/>
    <property type="match status" value="1"/>
</dbReference>
<evidence type="ECO:0000313" key="1">
    <source>
        <dbReference type="EMBL" id="SFZ71247.1"/>
    </source>
</evidence>